<proteinExistence type="predicted"/>
<sequence>MTVVRERALPELPELLERDEDGQRLGALLWRPGPGWRAVSSAVLGGGLGERHWVMNVQVAHGYTRTDPEAHLAALARRAGLDGPGVGLMTAAEVARRGAARDGGADAVATAGIEVRGWAAAPGPALPAPQPPGTINIVVTVPAPLTDAALVNAVATATEAKVQALLDAGHDCSGTPTDAVCVLAPAPRPGGPAEPFAGPRSLWGARLARAVHRAVGAALR</sequence>
<gene>
    <name evidence="1" type="ORF">GCM10017667_73830</name>
</gene>
<evidence type="ECO:0000313" key="1">
    <source>
        <dbReference type="EMBL" id="GHG26578.1"/>
    </source>
</evidence>
<dbReference type="PANTHER" id="PTHR35336">
    <property type="entry name" value="ADENOSYLCOBINAMIDE AMIDOHYDROLASE"/>
    <property type="match status" value="1"/>
</dbReference>
<evidence type="ECO:0000313" key="2">
    <source>
        <dbReference type="Proteomes" id="UP000632849"/>
    </source>
</evidence>
<dbReference type="RefSeq" id="WP_190044601.1">
    <property type="nucleotide sequence ID" value="NZ_BNBE01000004.1"/>
</dbReference>
<organism evidence="1 2">
    <name type="scientific">Streptomyces filamentosus</name>
    <name type="common">Streptomyces roseosporus</name>
    <dbReference type="NCBI Taxonomy" id="67294"/>
    <lineage>
        <taxon>Bacteria</taxon>
        <taxon>Bacillati</taxon>
        <taxon>Actinomycetota</taxon>
        <taxon>Actinomycetes</taxon>
        <taxon>Kitasatosporales</taxon>
        <taxon>Streptomycetaceae</taxon>
        <taxon>Streptomyces</taxon>
    </lineage>
</organism>
<dbReference type="InterPro" id="IPR052209">
    <property type="entry name" value="CbiZ"/>
</dbReference>
<comment type="caution">
    <text evidence="1">The sequence shown here is derived from an EMBL/GenBank/DDBJ whole genome shotgun (WGS) entry which is preliminary data.</text>
</comment>
<dbReference type="PANTHER" id="PTHR35336:SF5">
    <property type="entry name" value="ADENOSYLCOBINAMIDE AMIDOHYDROLASE"/>
    <property type="match status" value="1"/>
</dbReference>
<dbReference type="Proteomes" id="UP000632849">
    <property type="component" value="Unassembled WGS sequence"/>
</dbReference>
<name>A0A919BWA3_STRFL</name>
<keyword evidence="2" id="KW-1185">Reference proteome</keyword>
<accession>A0A919BWA3</accession>
<reference evidence="1" key="2">
    <citation type="submission" date="2020-09" db="EMBL/GenBank/DDBJ databases">
        <authorList>
            <person name="Sun Q."/>
            <person name="Ohkuma M."/>
        </authorList>
    </citation>
    <scope>NUCLEOTIDE SEQUENCE</scope>
    <source>
        <strain evidence="1">JCM 4122</strain>
    </source>
</reference>
<dbReference type="AlphaFoldDB" id="A0A919BWA3"/>
<reference evidence="1" key="1">
    <citation type="journal article" date="2014" name="Int. J. Syst. Evol. Microbiol.">
        <title>Complete genome sequence of Corynebacterium casei LMG S-19264T (=DSM 44701T), isolated from a smear-ripened cheese.</title>
        <authorList>
            <consortium name="US DOE Joint Genome Institute (JGI-PGF)"/>
            <person name="Walter F."/>
            <person name="Albersmeier A."/>
            <person name="Kalinowski J."/>
            <person name="Ruckert C."/>
        </authorList>
    </citation>
    <scope>NUCLEOTIDE SEQUENCE</scope>
    <source>
        <strain evidence="1">JCM 4122</strain>
    </source>
</reference>
<dbReference type="Pfam" id="PF01955">
    <property type="entry name" value="CbiZ"/>
    <property type="match status" value="1"/>
</dbReference>
<dbReference type="EMBL" id="BNBE01000004">
    <property type="protein sequence ID" value="GHG26578.1"/>
    <property type="molecule type" value="Genomic_DNA"/>
</dbReference>
<protein>
    <submittedName>
        <fullName evidence="1">Adenosylcobinamide amidohydrolase</fullName>
    </submittedName>
</protein>
<dbReference type="InterPro" id="IPR002808">
    <property type="entry name" value="AdoCbi_amidolase"/>
</dbReference>